<keyword evidence="1" id="KW-1133">Transmembrane helix</keyword>
<comment type="caution">
    <text evidence="2">The sequence shown here is derived from an EMBL/GenBank/DDBJ whole genome shotgun (WGS) entry which is preliminary data.</text>
</comment>
<name>A0ABP9QNF1_9RHOO</name>
<evidence type="ECO:0000313" key="3">
    <source>
        <dbReference type="Proteomes" id="UP001500547"/>
    </source>
</evidence>
<dbReference type="RefSeq" id="WP_345532745.1">
    <property type="nucleotide sequence ID" value="NZ_BAABLD010000008.1"/>
</dbReference>
<keyword evidence="1" id="KW-0812">Transmembrane</keyword>
<evidence type="ECO:0008006" key="4">
    <source>
        <dbReference type="Google" id="ProtNLM"/>
    </source>
</evidence>
<keyword evidence="1" id="KW-0472">Membrane</keyword>
<reference evidence="3" key="1">
    <citation type="journal article" date="2019" name="Int. J. Syst. Evol. Microbiol.">
        <title>The Global Catalogue of Microorganisms (GCM) 10K type strain sequencing project: providing services to taxonomists for standard genome sequencing and annotation.</title>
        <authorList>
            <consortium name="The Broad Institute Genomics Platform"/>
            <consortium name="The Broad Institute Genome Sequencing Center for Infectious Disease"/>
            <person name="Wu L."/>
            <person name="Ma J."/>
        </authorList>
    </citation>
    <scope>NUCLEOTIDE SEQUENCE [LARGE SCALE GENOMIC DNA]</scope>
    <source>
        <strain evidence="3">JCM 18715</strain>
    </source>
</reference>
<proteinExistence type="predicted"/>
<evidence type="ECO:0000313" key="2">
    <source>
        <dbReference type="EMBL" id="GAA5164906.1"/>
    </source>
</evidence>
<feature type="transmembrane region" description="Helical" evidence="1">
    <location>
        <begin position="6"/>
        <end position="26"/>
    </location>
</feature>
<dbReference type="Proteomes" id="UP001500547">
    <property type="component" value="Unassembled WGS sequence"/>
</dbReference>
<protein>
    <recommendedName>
        <fullName evidence="4">DUF3592 domain-containing protein</fullName>
    </recommendedName>
</protein>
<keyword evidence="3" id="KW-1185">Reference proteome</keyword>
<dbReference type="EMBL" id="BAABLD010000008">
    <property type="protein sequence ID" value="GAA5164906.1"/>
    <property type="molecule type" value="Genomic_DNA"/>
</dbReference>
<gene>
    <name evidence="2" type="ORF">GCM10025770_19580</name>
</gene>
<evidence type="ECO:0000256" key="1">
    <source>
        <dbReference type="SAM" id="Phobius"/>
    </source>
</evidence>
<organism evidence="2 3">
    <name type="scientific">Viridibacterium curvum</name>
    <dbReference type="NCBI Taxonomy" id="1101404"/>
    <lineage>
        <taxon>Bacteria</taxon>
        <taxon>Pseudomonadati</taxon>
        <taxon>Pseudomonadota</taxon>
        <taxon>Betaproteobacteria</taxon>
        <taxon>Rhodocyclales</taxon>
        <taxon>Rhodocyclaceae</taxon>
        <taxon>Viridibacterium</taxon>
    </lineage>
</organism>
<accession>A0ABP9QNF1</accession>
<sequence length="119" mass="12849">MPSAVVIGIFVVIIGAGIAVFAMFFMPDFLRRGAQENLRDGQGVMAPAQIVSIADTGRRYASNPVVRFTLTVSPVGQAAFPLILEQEISMVQMGQFVPGRTLQIRYNPDKLTQAVIVGP</sequence>